<dbReference type="KEGG" id="psn:Pedsa_0545"/>
<gene>
    <name evidence="7" type="ordered locus">Pedsa_0545</name>
</gene>
<dbReference type="HOGENOM" id="CLU_073529_3_0_10"/>
<dbReference type="OrthoDB" id="9804482at2"/>
<dbReference type="PROSITE" id="PS01302">
    <property type="entry name" value="UPF0758"/>
    <property type="match status" value="1"/>
</dbReference>
<dbReference type="EMBL" id="CP002545">
    <property type="protein sequence ID" value="ADY51125.1"/>
    <property type="molecule type" value="Genomic_DNA"/>
</dbReference>
<accession>F0S7A0</accession>
<name>F0S7A0_PSESL</name>
<protein>
    <submittedName>
        <fullName evidence="7">DNA repair protein RadC</fullName>
    </submittedName>
</protein>
<dbReference type="CDD" id="cd08071">
    <property type="entry name" value="MPN_DUF2466"/>
    <property type="match status" value="1"/>
</dbReference>
<dbReference type="PANTHER" id="PTHR30471:SF3">
    <property type="entry name" value="UPF0758 PROTEIN YEES-RELATED"/>
    <property type="match status" value="1"/>
</dbReference>
<evidence type="ECO:0000256" key="1">
    <source>
        <dbReference type="ARBA" id="ARBA00022670"/>
    </source>
</evidence>
<dbReference type="STRING" id="762903.Pedsa_0545"/>
<dbReference type="AlphaFoldDB" id="F0S7A0"/>
<keyword evidence="5" id="KW-0482">Metalloprotease</keyword>
<evidence type="ECO:0000256" key="4">
    <source>
        <dbReference type="ARBA" id="ARBA00022833"/>
    </source>
</evidence>
<evidence type="ECO:0000259" key="6">
    <source>
        <dbReference type="PROSITE" id="PS50249"/>
    </source>
</evidence>
<dbReference type="GO" id="GO:0008237">
    <property type="term" value="F:metallopeptidase activity"/>
    <property type="evidence" value="ECO:0007669"/>
    <property type="project" value="UniProtKB-KW"/>
</dbReference>
<dbReference type="InterPro" id="IPR037518">
    <property type="entry name" value="MPN"/>
</dbReference>
<keyword evidence="8" id="KW-1185">Reference proteome</keyword>
<keyword evidence="4" id="KW-0862">Zinc</keyword>
<dbReference type="Proteomes" id="UP000000310">
    <property type="component" value="Chromosome"/>
</dbReference>
<dbReference type="PANTHER" id="PTHR30471">
    <property type="entry name" value="DNA REPAIR PROTEIN RADC"/>
    <property type="match status" value="1"/>
</dbReference>
<dbReference type="Pfam" id="PF04002">
    <property type="entry name" value="RadC"/>
    <property type="match status" value="1"/>
</dbReference>
<feature type="domain" description="MPN" evidence="6">
    <location>
        <begin position="28"/>
        <end position="152"/>
    </location>
</feature>
<keyword evidence="3" id="KW-0378">Hydrolase</keyword>
<evidence type="ECO:0000256" key="2">
    <source>
        <dbReference type="ARBA" id="ARBA00022723"/>
    </source>
</evidence>
<dbReference type="GO" id="GO:0006508">
    <property type="term" value="P:proteolysis"/>
    <property type="evidence" value="ECO:0007669"/>
    <property type="project" value="UniProtKB-KW"/>
</dbReference>
<evidence type="ECO:0000256" key="5">
    <source>
        <dbReference type="ARBA" id="ARBA00023049"/>
    </source>
</evidence>
<sequence length="152" mass="16902">MEQNVLLQVSEIQLVYRPKVKASERMKVYDAKSAYEVLLKSWDMDSIEIVEQFKIMLLNKSNKVLGISHISTGGMSGTIVDVKVLFGIALKGGACSLILAHNHPSGNITPSDADKKLTNKIIEASKYLDIEVFDHIIVTPEKFYSFAEMGLI</sequence>
<dbReference type="InterPro" id="IPR020891">
    <property type="entry name" value="UPF0758_CS"/>
</dbReference>
<organism evidence="7 8">
    <name type="scientific">Pseudopedobacter saltans (strain ATCC 51119 / DSM 12145 / JCM 21818 / CCUG 39354 / LMG 10337 / NBRC 100064 / NCIMB 13643)</name>
    <name type="common">Pedobacter saltans</name>
    <dbReference type="NCBI Taxonomy" id="762903"/>
    <lineage>
        <taxon>Bacteria</taxon>
        <taxon>Pseudomonadati</taxon>
        <taxon>Bacteroidota</taxon>
        <taxon>Sphingobacteriia</taxon>
        <taxon>Sphingobacteriales</taxon>
        <taxon>Sphingobacteriaceae</taxon>
        <taxon>Pseudopedobacter</taxon>
    </lineage>
</organism>
<dbReference type="GO" id="GO:0046872">
    <property type="term" value="F:metal ion binding"/>
    <property type="evidence" value="ECO:0007669"/>
    <property type="project" value="UniProtKB-KW"/>
</dbReference>
<dbReference type="RefSeq" id="WP_013631628.1">
    <property type="nucleotide sequence ID" value="NC_015177.1"/>
</dbReference>
<dbReference type="eggNOG" id="COG2003">
    <property type="taxonomic scope" value="Bacteria"/>
</dbReference>
<evidence type="ECO:0000313" key="7">
    <source>
        <dbReference type="EMBL" id="ADY51125.1"/>
    </source>
</evidence>
<reference evidence="8" key="2">
    <citation type="submission" date="2011-02" db="EMBL/GenBank/DDBJ databases">
        <title>The complete genome of Pedobacter saltans DSM 12145.</title>
        <authorList>
            <consortium name="US DOE Joint Genome Institute (JGI-PGF)"/>
            <person name="Lucas S."/>
            <person name="Copeland A."/>
            <person name="Lapidus A."/>
            <person name="Bruce D."/>
            <person name="Goodwin L."/>
            <person name="Pitluck S."/>
            <person name="Kyrpides N."/>
            <person name="Mavromatis K."/>
            <person name="Pagani I."/>
            <person name="Ivanova N."/>
            <person name="Ovchinnikova G."/>
            <person name="Lu M."/>
            <person name="Detter J.C."/>
            <person name="Han C."/>
            <person name="Land M."/>
            <person name="Hauser L."/>
            <person name="Markowitz V."/>
            <person name="Cheng J.-F."/>
            <person name="Hugenholtz P."/>
            <person name="Woyke T."/>
            <person name="Wu D."/>
            <person name="Tindall B."/>
            <person name="Pomrenke H.G."/>
            <person name="Brambilla E."/>
            <person name="Klenk H.-P."/>
            <person name="Eisen J.A."/>
        </authorList>
    </citation>
    <scope>NUCLEOTIDE SEQUENCE [LARGE SCALE GENOMIC DNA]</scope>
    <source>
        <strain evidence="8">ATCC 51119 / DSM 12145 / JCM 21818 / LMG 10337 / NBRC 100064 / NCIMB 13643</strain>
    </source>
</reference>
<keyword evidence="1" id="KW-0645">Protease</keyword>
<proteinExistence type="predicted"/>
<evidence type="ECO:0000256" key="3">
    <source>
        <dbReference type="ARBA" id="ARBA00022801"/>
    </source>
</evidence>
<dbReference type="InterPro" id="IPR025657">
    <property type="entry name" value="RadC_JAB"/>
</dbReference>
<reference evidence="7 8" key="1">
    <citation type="journal article" date="2011" name="Stand. Genomic Sci.">
        <title>Complete genome sequence of the gliding, heparinolytic Pedobacter saltans type strain (113).</title>
        <authorList>
            <person name="Liolios K."/>
            <person name="Sikorski J."/>
            <person name="Lu M."/>
            <person name="Nolan M."/>
            <person name="Lapidus A."/>
            <person name="Lucas S."/>
            <person name="Hammon N."/>
            <person name="Deshpande S."/>
            <person name="Cheng J.F."/>
            <person name="Tapia R."/>
            <person name="Han C."/>
            <person name="Goodwin L."/>
            <person name="Pitluck S."/>
            <person name="Huntemann M."/>
            <person name="Ivanova N."/>
            <person name="Pagani I."/>
            <person name="Mavromatis K."/>
            <person name="Ovchinikova G."/>
            <person name="Pati A."/>
            <person name="Chen A."/>
            <person name="Palaniappan K."/>
            <person name="Land M."/>
            <person name="Hauser L."/>
            <person name="Brambilla E.M."/>
            <person name="Kotsyurbenko O."/>
            <person name="Rohde M."/>
            <person name="Tindall B.J."/>
            <person name="Abt B."/>
            <person name="Goker M."/>
            <person name="Detter J.C."/>
            <person name="Woyke T."/>
            <person name="Bristow J."/>
            <person name="Eisen J.A."/>
            <person name="Markowitz V."/>
            <person name="Hugenholtz P."/>
            <person name="Klenk H.P."/>
            <person name="Kyrpides N.C."/>
        </authorList>
    </citation>
    <scope>NUCLEOTIDE SEQUENCE [LARGE SCALE GENOMIC DNA]</scope>
    <source>
        <strain evidence="8">ATCC 51119 / DSM 12145 / JCM 21818 / LMG 10337 / NBRC 100064 / NCIMB 13643</strain>
    </source>
</reference>
<evidence type="ECO:0000313" key="8">
    <source>
        <dbReference type="Proteomes" id="UP000000310"/>
    </source>
</evidence>
<keyword evidence="2" id="KW-0479">Metal-binding</keyword>
<dbReference type="Gene3D" id="3.40.140.10">
    <property type="entry name" value="Cytidine Deaminase, domain 2"/>
    <property type="match status" value="1"/>
</dbReference>
<dbReference type="PROSITE" id="PS50249">
    <property type="entry name" value="MPN"/>
    <property type="match status" value="1"/>
</dbReference>
<dbReference type="InterPro" id="IPR001405">
    <property type="entry name" value="UPF0758"/>
</dbReference>